<accession>F8F272</accession>
<keyword evidence="7 12" id="KW-0464">Manganese</keyword>
<evidence type="ECO:0000256" key="12">
    <source>
        <dbReference type="PIRSR" id="PIRSR601233-3"/>
    </source>
</evidence>
<comment type="catalytic activity">
    <reaction evidence="8">
        <text>a 3'-end 3'-phospho-ribonucleotide-RNA + a 5'-end dephospho-ribonucleoside-RNA + GTP = a ribonucleotidyl-ribonucleotide-RNA + GMP + diphosphate</text>
        <dbReference type="Rhea" id="RHEA:68076"/>
        <dbReference type="Rhea" id="RHEA-COMP:10463"/>
        <dbReference type="Rhea" id="RHEA-COMP:13936"/>
        <dbReference type="Rhea" id="RHEA-COMP:17355"/>
        <dbReference type="ChEBI" id="CHEBI:33019"/>
        <dbReference type="ChEBI" id="CHEBI:37565"/>
        <dbReference type="ChEBI" id="CHEBI:58115"/>
        <dbReference type="ChEBI" id="CHEBI:83062"/>
        <dbReference type="ChEBI" id="CHEBI:138284"/>
        <dbReference type="ChEBI" id="CHEBI:173118"/>
        <dbReference type="EC" id="6.5.1.8"/>
    </reaction>
</comment>
<feature type="binding site" evidence="11">
    <location>
        <begin position="327"/>
        <end position="328"/>
    </location>
    <ligand>
        <name>GMP</name>
        <dbReference type="ChEBI" id="CHEBI:58115"/>
    </ligand>
</feature>
<dbReference type="GO" id="GO:0170057">
    <property type="term" value="F:RNA ligase (GTP) activity"/>
    <property type="evidence" value="ECO:0007669"/>
    <property type="project" value="UniProtKB-EC"/>
</dbReference>
<proteinExistence type="inferred from homology"/>
<dbReference type="OrthoDB" id="9802323at2"/>
<keyword evidence="3 12" id="KW-0479">Metal-binding</keyword>
<gene>
    <name evidence="13" type="primary">rtcB</name>
    <name evidence="14" type="ordered locus">Spica_2226</name>
</gene>
<evidence type="ECO:0000256" key="11">
    <source>
        <dbReference type="PIRSR" id="PIRSR601233-2"/>
    </source>
</evidence>
<dbReference type="GO" id="GO:0046872">
    <property type="term" value="F:metal ion binding"/>
    <property type="evidence" value="ECO:0007669"/>
    <property type="project" value="UniProtKB-UniRule"/>
</dbReference>
<sequence length="475" mass="52220">MKYAFERKSPWVFELPRKGPMQVPLRLYTTEGMLKQLEEDQSIDQLMNVASLPGIYRYALGMPDMHQGFGFPIGAVAAFDIDSGIISPGGVGFDINCGVRLLRTGLSRQAIEDRLDELGKRLFALVPSGVGSTGHRVFSKAEMKGLLSEGAPWIISAGFGVPSDQSAMESQGHLAAADAELVSEKAIERGRDELGTLGAGNHFLEVDYIETIYDAEYAAAFGLREHDIVVWIHTGSRGLGHQVATDFINLFKKKMDQYKIPLYNHELAALPFKTSEGRQYFAAMSAAANYAWVNRQIITHQVRTAFEQVYPDLMAGQSIDLIYDVAHNIAKEEVHDGKKLLVHRKGGTRAFPAGHPELEGPFAQYGQPVLLPGDMKRGSYILVGTGASMDETFGSTAHGAGRRLSRNEAVRRYQFEDISADMAQHHIRLFAADKKVAREEAPDAYKNVDEVVGPIVHAGIARPVARSRPLLVIKG</sequence>
<dbReference type="RefSeq" id="WP_013969626.1">
    <property type="nucleotide sequence ID" value="NC_015732.1"/>
</dbReference>
<dbReference type="Proteomes" id="UP000000503">
    <property type="component" value="Chromosome"/>
</dbReference>
<evidence type="ECO:0000256" key="13">
    <source>
        <dbReference type="RuleBase" id="RU371113"/>
    </source>
</evidence>
<dbReference type="FunFam" id="3.90.1860.10:FF:000001">
    <property type="entry name" value="tRNA-splicing ligase RtcB homolog"/>
    <property type="match status" value="1"/>
</dbReference>
<name>F8F272_GRAC1</name>
<evidence type="ECO:0000256" key="10">
    <source>
        <dbReference type="PIRSR" id="PIRSR601233-1"/>
    </source>
</evidence>
<reference evidence="15" key="1">
    <citation type="journal article" date="2013" name="Stand. Genomic Sci.">
        <title>Genome sequence of the thermophilic fresh-water bacterium Spirochaeta caldaria type strain (H1(T)), reclassification of Spirochaeta caldaria, Spirochaeta stenostrepta, and Spirochaeta zuelzerae in the genus Treponema as Treponema caldaria comb. nov., Treponema stenostrepta comb. nov., and Treponema zuelzerae comb. nov., and emendation of the genus Treponema.</title>
        <authorList>
            <person name="Abt B."/>
            <person name="Goker M."/>
            <person name="Scheuner C."/>
            <person name="Han C."/>
            <person name="Lu M."/>
            <person name="Misra M."/>
            <person name="Lapidus A."/>
            <person name="Nolan M."/>
            <person name="Lucas S."/>
            <person name="Hammon N."/>
            <person name="Deshpande S."/>
            <person name="Cheng J.F."/>
            <person name="Tapia R."/>
            <person name="Goodwin L.A."/>
            <person name="Pitluck S."/>
            <person name="Liolios K."/>
            <person name="Pagani I."/>
            <person name="Ivanova N."/>
            <person name="Mavromatis K."/>
            <person name="Mikhailova N."/>
            <person name="Huntemann M."/>
            <person name="Pati A."/>
            <person name="Chen A."/>
            <person name="Palaniappan K."/>
            <person name="Land M."/>
            <person name="Hauser L."/>
            <person name="Jeffries C.D."/>
            <person name="Rohde M."/>
            <person name="Spring S."/>
            <person name="Gronow S."/>
            <person name="Detter J.C."/>
            <person name="Bristow J."/>
            <person name="Eisen J.A."/>
            <person name="Markowitz V."/>
            <person name="Hugenholtz P."/>
            <person name="Kyrpides N.C."/>
            <person name="Woyke T."/>
            <person name="Klenk H.P."/>
        </authorList>
    </citation>
    <scope>NUCLEOTIDE SEQUENCE</scope>
    <source>
        <strain evidence="15">ATCC 51460 / DSM 7334 / H1</strain>
    </source>
</reference>
<evidence type="ECO:0000256" key="5">
    <source>
        <dbReference type="ARBA" id="ARBA00022800"/>
    </source>
</evidence>
<dbReference type="SUPFAM" id="SSF103365">
    <property type="entry name" value="Hypothetical protein PH1602"/>
    <property type="match status" value="1"/>
</dbReference>
<keyword evidence="2 13" id="KW-0436">Ligase</keyword>
<dbReference type="AlphaFoldDB" id="F8F272"/>
<dbReference type="KEGG" id="scd:Spica_2226"/>
<comment type="cofactor">
    <cofactor evidence="12 13">
        <name>Mn(2+)</name>
        <dbReference type="ChEBI" id="CHEBI:29035"/>
    </cofactor>
    <text evidence="12 13">Binds 2 manganese ions per subunit.</text>
</comment>
<dbReference type="GO" id="GO:0042245">
    <property type="term" value="P:RNA repair"/>
    <property type="evidence" value="ECO:0007669"/>
    <property type="project" value="UniProtKB-KW"/>
</dbReference>
<evidence type="ECO:0000256" key="1">
    <source>
        <dbReference type="ARBA" id="ARBA00008071"/>
    </source>
</evidence>
<organism evidence="14 15">
    <name type="scientific">Gracilinema caldarium (strain ATCC 51460 / DSM 7334 / H1)</name>
    <name type="common">Treponema caldarium</name>
    <dbReference type="NCBI Taxonomy" id="744872"/>
    <lineage>
        <taxon>Bacteria</taxon>
        <taxon>Pseudomonadati</taxon>
        <taxon>Spirochaetota</taxon>
        <taxon>Spirochaetia</taxon>
        <taxon>Spirochaetales</taxon>
        <taxon>Breznakiellaceae</taxon>
        <taxon>Gracilinema</taxon>
    </lineage>
</organism>
<evidence type="ECO:0000313" key="15">
    <source>
        <dbReference type="Proteomes" id="UP000000503"/>
    </source>
</evidence>
<dbReference type="GO" id="GO:0006396">
    <property type="term" value="P:RNA processing"/>
    <property type="evidence" value="ECO:0007669"/>
    <property type="project" value="InterPro"/>
</dbReference>
<dbReference type="PANTHER" id="PTHR11118:SF1">
    <property type="entry name" value="RNA-SPLICING LIGASE RTCB HOMOLOG"/>
    <property type="match status" value="1"/>
</dbReference>
<dbReference type="InterPro" id="IPR036025">
    <property type="entry name" value="RtcB-like_sf"/>
</dbReference>
<keyword evidence="6 11" id="KW-0342">GTP-binding</keyword>
<keyword evidence="4 11" id="KW-0547">Nucleotide-binding</keyword>
<feature type="active site" description="GMP-histidine intermediate" evidence="10">
    <location>
        <position position="398"/>
    </location>
</feature>
<comment type="similarity">
    <text evidence="1 13">Belongs to the RtcB family.</text>
</comment>
<comment type="subunit">
    <text evidence="13">Monomer.</text>
</comment>
<evidence type="ECO:0000256" key="3">
    <source>
        <dbReference type="ARBA" id="ARBA00022723"/>
    </source>
</evidence>
<feature type="binding site" evidence="11">
    <location>
        <begin position="398"/>
        <end position="401"/>
    </location>
    <ligand>
        <name>GMP</name>
        <dbReference type="ChEBI" id="CHEBI:58115"/>
    </ligand>
</feature>
<evidence type="ECO:0000256" key="7">
    <source>
        <dbReference type="ARBA" id="ARBA00023211"/>
    </source>
</evidence>
<dbReference type="PROSITE" id="PS01288">
    <property type="entry name" value="UPF0027"/>
    <property type="match status" value="1"/>
</dbReference>
<dbReference type="EC" id="6.5.1.-" evidence="13"/>
<evidence type="ECO:0000313" key="14">
    <source>
        <dbReference type="EMBL" id="AEJ20344.1"/>
    </source>
</evidence>
<protein>
    <recommendedName>
        <fullName evidence="13">tRNA-splicing ligase RtcB</fullName>
        <ecNumber evidence="13">6.5.1.-</ecNumber>
    </recommendedName>
</protein>
<feature type="binding site" evidence="12">
    <location>
        <position position="327"/>
    </location>
    <ligand>
        <name>Mn(2+)</name>
        <dbReference type="ChEBI" id="CHEBI:29035"/>
        <label>2</label>
    </ligand>
</feature>
<feature type="binding site" evidence="11">
    <location>
        <position position="379"/>
    </location>
    <ligand>
        <name>GMP</name>
        <dbReference type="ChEBI" id="CHEBI:58115"/>
    </ligand>
</feature>
<feature type="binding site" evidence="11">
    <location>
        <begin position="372"/>
        <end position="375"/>
    </location>
    <ligand>
        <name>GMP</name>
        <dbReference type="ChEBI" id="CHEBI:58115"/>
    </ligand>
</feature>
<feature type="binding site" evidence="12">
    <location>
        <position position="94"/>
    </location>
    <ligand>
        <name>Mn(2+)</name>
        <dbReference type="ChEBI" id="CHEBI:29035"/>
        <label>1</label>
    </ligand>
</feature>
<keyword evidence="5" id="KW-0692">RNA repair</keyword>
<dbReference type="eggNOG" id="COG1690">
    <property type="taxonomic scope" value="Bacteria"/>
</dbReference>
<comment type="catalytic activity">
    <reaction evidence="9">
        <text>a 3'-end 2',3'-cyclophospho-ribonucleotide-RNA + a 5'-end dephospho-ribonucleoside-RNA + GTP + H2O = a ribonucleotidyl-ribonucleotide-RNA + GMP + diphosphate + H(+)</text>
        <dbReference type="Rhea" id="RHEA:68080"/>
        <dbReference type="Rhea" id="RHEA-COMP:10464"/>
        <dbReference type="Rhea" id="RHEA-COMP:13936"/>
        <dbReference type="Rhea" id="RHEA-COMP:17355"/>
        <dbReference type="ChEBI" id="CHEBI:15377"/>
        <dbReference type="ChEBI" id="CHEBI:15378"/>
        <dbReference type="ChEBI" id="CHEBI:33019"/>
        <dbReference type="ChEBI" id="CHEBI:37565"/>
        <dbReference type="ChEBI" id="CHEBI:58115"/>
        <dbReference type="ChEBI" id="CHEBI:83064"/>
        <dbReference type="ChEBI" id="CHEBI:138284"/>
        <dbReference type="ChEBI" id="CHEBI:173118"/>
        <dbReference type="EC" id="6.5.1.8"/>
    </reaction>
</comment>
<feature type="binding site" evidence="12">
    <location>
        <position position="202"/>
    </location>
    <ligand>
        <name>Mn(2+)</name>
        <dbReference type="ChEBI" id="CHEBI:29035"/>
        <label>1</label>
    </ligand>
</feature>
<feature type="binding site" evidence="11">
    <location>
        <position position="474"/>
    </location>
    <ligand>
        <name>GMP</name>
        <dbReference type="ChEBI" id="CHEBI:58115"/>
    </ligand>
</feature>
<dbReference type="InterPro" id="IPR001233">
    <property type="entry name" value="RtcB"/>
</dbReference>
<dbReference type="GO" id="GO:0005525">
    <property type="term" value="F:GTP binding"/>
    <property type="evidence" value="ECO:0007669"/>
    <property type="project" value="UniProtKB-KW"/>
</dbReference>
<keyword evidence="15" id="KW-1185">Reference proteome</keyword>
<dbReference type="PANTHER" id="PTHR11118">
    <property type="entry name" value="RNA-SPLICING LIGASE RTCB HOMOLOG"/>
    <property type="match status" value="1"/>
</dbReference>
<evidence type="ECO:0000256" key="6">
    <source>
        <dbReference type="ARBA" id="ARBA00023134"/>
    </source>
</evidence>
<feature type="binding site" evidence="11">
    <location>
        <begin position="201"/>
        <end position="205"/>
    </location>
    <ligand>
        <name>GMP</name>
        <dbReference type="ChEBI" id="CHEBI:58115"/>
    </ligand>
</feature>
<evidence type="ECO:0000256" key="8">
    <source>
        <dbReference type="ARBA" id="ARBA00047746"/>
    </source>
</evidence>
<evidence type="ECO:0000256" key="9">
    <source>
        <dbReference type="ARBA" id="ARBA00049514"/>
    </source>
</evidence>
<dbReference type="Pfam" id="PF01139">
    <property type="entry name" value="RtcB"/>
    <property type="match status" value="1"/>
</dbReference>
<dbReference type="GO" id="GO:0003972">
    <property type="term" value="F:RNA ligase (ATP) activity"/>
    <property type="evidence" value="ECO:0007669"/>
    <property type="project" value="TreeGrafter"/>
</dbReference>
<evidence type="ECO:0000256" key="2">
    <source>
        <dbReference type="ARBA" id="ARBA00022598"/>
    </source>
</evidence>
<evidence type="ECO:0000256" key="4">
    <source>
        <dbReference type="ARBA" id="ARBA00022741"/>
    </source>
</evidence>
<dbReference type="Gene3D" id="3.90.1860.10">
    <property type="entry name" value="tRNA-splicing ligase RtcB"/>
    <property type="match status" value="1"/>
</dbReference>
<dbReference type="HOGENOM" id="CLU_022279_0_1_12"/>
<dbReference type="EMBL" id="CP002868">
    <property type="protein sequence ID" value="AEJ20344.1"/>
    <property type="molecule type" value="Genomic_DNA"/>
</dbReference>
<feature type="binding site" evidence="12">
    <location>
        <position position="233"/>
    </location>
    <ligand>
        <name>Mn(2+)</name>
        <dbReference type="ChEBI" id="CHEBI:29035"/>
        <label>2</label>
    </ligand>
</feature>